<dbReference type="SUPFAM" id="SSF53850">
    <property type="entry name" value="Periplasmic binding protein-like II"/>
    <property type="match status" value="1"/>
</dbReference>
<feature type="compositionally biased region" description="Gly residues" evidence="1">
    <location>
        <begin position="674"/>
        <end position="683"/>
    </location>
</feature>
<evidence type="ECO:0000313" key="4">
    <source>
        <dbReference type="Proteomes" id="UP001551482"/>
    </source>
</evidence>
<feature type="compositionally biased region" description="Gly residues" evidence="1">
    <location>
        <begin position="644"/>
        <end position="659"/>
    </location>
</feature>
<proteinExistence type="predicted"/>
<organism evidence="3 4">
    <name type="scientific">Streptodolium elevatio</name>
    <dbReference type="NCBI Taxonomy" id="3157996"/>
    <lineage>
        <taxon>Bacteria</taxon>
        <taxon>Bacillati</taxon>
        <taxon>Actinomycetota</taxon>
        <taxon>Actinomycetes</taxon>
        <taxon>Kitasatosporales</taxon>
        <taxon>Streptomycetaceae</taxon>
        <taxon>Streptodolium</taxon>
    </lineage>
</organism>
<protein>
    <recommendedName>
        <fullName evidence="5">PBP domain-containing protein</fullName>
    </recommendedName>
</protein>
<dbReference type="RefSeq" id="WP_358362972.1">
    <property type="nucleotide sequence ID" value="NZ_JBEZFP010000154.1"/>
</dbReference>
<evidence type="ECO:0008006" key="5">
    <source>
        <dbReference type="Google" id="ProtNLM"/>
    </source>
</evidence>
<keyword evidence="2" id="KW-1133">Transmembrane helix</keyword>
<feature type="compositionally biased region" description="Low complexity" evidence="1">
    <location>
        <begin position="660"/>
        <end position="673"/>
    </location>
</feature>
<gene>
    <name evidence="3" type="ORF">AB0C36_37095</name>
</gene>
<comment type="caution">
    <text evidence="3">The sequence shown here is derived from an EMBL/GenBank/DDBJ whole genome shotgun (WGS) entry which is preliminary data.</text>
</comment>
<feature type="region of interest" description="Disordered" evidence="1">
    <location>
        <begin position="612"/>
        <end position="714"/>
    </location>
</feature>
<keyword evidence="2" id="KW-0472">Membrane</keyword>
<feature type="compositionally biased region" description="Low complexity" evidence="1">
    <location>
        <begin position="693"/>
        <end position="707"/>
    </location>
</feature>
<sequence length="783" mass="80267">MFLSRPWHAPGLLAALPAFVLGALSGVAYLAGPASAAESGGLEVTLSQSTDLVNQRVKVAWSGFMPNEYALGIYQCRGTVPKGSDCDGVSDVEVKPETGQKGIVVGHRANYGVTGTSGEGWIQVLPKSDRPYLGCDADTPCIIAVVMRPKIGATVADFGPANVSVGSASANSPLSTEFDLAVEAGQAGWAPIRFAPEPENCADNGVALRLAGNSEHTTAGLSWQGGMCRAAAPMMTTVTAGTSPEGRDAFRAGNVDAAITSQPLGGPLDQRLGTAGDGIPGRKAGEVVYAPVTNGAIVLASNLESTDAEGRPVPLPPLNLTPRLVAKLLTDAYGVNVKYRTGSQPKKEVPGFPPTYEHYNSLFEDPEFTAINPGVPAPGSALHVITVRGANDDTIFELTRWLVSDRATREWLAGAVDENGIACPDVWRTGASDLPSGLITNRIEEYELRYRPISSYWTIVDNLVRSQGPEQYLNNGLPTSVPSDVPGKRAVIAVTSLEAAERMRLPVARLRNAAGRFVAPTAESIAAGVAAAKPGADGVTLTNDFAASDPKAYPLTTTDVVAFPTKELTKEKAASIDTYLAYASGPGQVPGLEPGRLPHGYAALNARQKQQIAAAREAVRKAAAAADSPSPTPSPTPPATGNTTGNGTGAPGGSGGDPVDGGPQDDGATTGGAAANGGTGGAGASPPPPGSPTPSASPRTGPAAATGDDGPKNLPAAIAERIKQALHGDPSAILFLVLTLLSLGAAVAAPVLLGIGWRRRTGSWPPPVAALTRIVRRRPTGAS</sequence>
<reference evidence="3 4" key="1">
    <citation type="submission" date="2024-06" db="EMBL/GenBank/DDBJ databases">
        <title>The Natural Products Discovery Center: Release of the First 8490 Sequenced Strains for Exploring Actinobacteria Biosynthetic Diversity.</title>
        <authorList>
            <person name="Kalkreuter E."/>
            <person name="Kautsar S.A."/>
            <person name="Yang D."/>
            <person name="Bader C.D."/>
            <person name="Teijaro C.N."/>
            <person name="Fluegel L."/>
            <person name="Davis C.M."/>
            <person name="Simpson J.R."/>
            <person name="Lauterbach L."/>
            <person name="Steele A.D."/>
            <person name="Gui C."/>
            <person name="Meng S."/>
            <person name="Li G."/>
            <person name="Viehrig K."/>
            <person name="Ye F."/>
            <person name="Su P."/>
            <person name="Kiefer A.F."/>
            <person name="Nichols A."/>
            <person name="Cepeda A.J."/>
            <person name="Yan W."/>
            <person name="Fan B."/>
            <person name="Jiang Y."/>
            <person name="Adhikari A."/>
            <person name="Zheng C.-J."/>
            <person name="Schuster L."/>
            <person name="Cowan T.M."/>
            <person name="Smanski M.J."/>
            <person name="Chevrette M.G."/>
            <person name="De Carvalho L.P.S."/>
            <person name="Shen B."/>
        </authorList>
    </citation>
    <scope>NUCLEOTIDE SEQUENCE [LARGE SCALE GENOMIC DNA]</scope>
    <source>
        <strain evidence="3 4">NPDC048946</strain>
    </source>
</reference>
<keyword evidence="2" id="KW-0812">Transmembrane</keyword>
<keyword evidence="4" id="KW-1185">Reference proteome</keyword>
<dbReference type="Gene3D" id="3.40.190.10">
    <property type="entry name" value="Periplasmic binding protein-like II"/>
    <property type="match status" value="1"/>
</dbReference>
<evidence type="ECO:0000256" key="2">
    <source>
        <dbReference type="SAM" id="Phobius"/>
    </source>
</evidence>
<evidence type="ECO:0000256" key="1">
    <source>
        <dbReference type="SAM" id="MobiDB-lite"/>
    </source>
</evidence>
<accession>A0ABV3DTM5</accession>
<evidence type="ECO:0000313" key="3">
    <source>
        <dbReference type="EMBL" id="MEU8139103.1"/>
    </source>
</evidence>
<dbReference type="Proteomes" id="UP001551482">
    <property type="component" value="Unassembled WGS sequence"/>
</dbReference>
<name>A0ABV3DTM5_9ACTN</name>
<feature type="transmembrane region" description="Helical" evidence="2">
    <location>
        <begin position="732"/>
        <end position="755"/>
    </location>
</feature>
<dbReference type="EMBL" id="JBEZFP010000154">
    <property type="protein sequence ID" value="MEU8139103.1"/>
    <property type="molecule type" value="Genomic_DNA"/>
</dbReference>